<name>A0ACD4DFJ3_9NOCA</name>
<reference evidence="1" key="1">
    <citation type="submission" date="2022-10" db="EMBL/GenBank/DDBJ databases">
        <title>Rhodococcus ferula Z13 complete genome.</title>
        <authorList>
            <person name="Long X."/>
            <person name="Zang M."/>
        </authorList>
    </citation>
    <scope>NUCLEOTIDE SEQUENCE</scope>
    <source>
        <strain evidence="1">Z13</strain>
    </source>
</reference>
<sequence length="265" mass="27498">MKNVAPYLRVVAGMFAAISLWLAVVETINGKFGNAAFQLVFALILGYLSIGKPLRDRRHRIRAERAAIAARAEAGHRAFLAGDLNAAMTPPPEPAPAPTVRRGVVIAAAIAAVLVIVGIVGDIADGLDSPSDDNATTTSQTTIYAEAPPSQSTWPATSPATTARTTAPVSVAPATTTPANAATTSAAPRLAVMPDVVCMDLQEAQDAIQAAGVFYSRSVDATGRGRAQVWDRNWIVVDQSPPPGTVIGEGDAVLSVVKDDEFSGC</sequence>
<organism evidence="1 2">
    <name type="scientific">Rhodococcus sacchari</name>
    <dbReference type="NCBI Taxonomy" id="2962047"/>
    <lineage>
        <taxon>Bacteria</taxon>
        <taxon>Bacillati</taxon>
        <taxon>Actinomycetota</taxon>
        <taxon>Actinomycetes</taxon>
        <taxon>Mycobacteriales</taxon>
        <taxon>Nocardiaceae</taxon>
        <taxon>Rhodococcus</taxon>
    </lineage>
</organism>
<evidence type="ECO:0000313" key="1">
    <source>
        <dbReference type="EMBL" id="UYP18754.1"/>
    </source>
</evidence>
<proteinExistence type="predicted"/>
<dbReference type="Proteomes" id="UP001156484">
    <property type="component" value="Chromosome"/>
</dbReference>
<gene>
    <name evidence="1" type="ORF">OED52_19290</name>
</gene>
<accession>A0ACD4DFJ3</accession>
<evidence type="ECO:0000313" key="2">
    <source>
        <dbReference type="Proteomes" id="UP001156484"/>
    </source>
</evidence>
<protein>
    <submittedName>
        <fullName evidence="1">PASTA domain-containing protein</fullName>
    </submittedName>
</protein>
<keyword evidence="2" id="KW-1185">Reference proteome</keyword>
<dbReference type="EMBL" id="CP107551">
    <property type="protein sequence ID" value="UYP18754.1"/>
    <property type="molecule type" value="Genomic_DNA"/>
</dbReference>